<feature type="region of interest" description="Disordered" evidence="1">
    <location>
        <begin position="578"/>
        <end position="597"/>
    </location>
</feature>
<feature type="region of interest" description="Disordered" evidence="1">
    <location>
        <begin position="604"/>
        <end position="660"/>
    </location>
</feature>
<dbReference type="InterPro" id="IPR024855">
    <property type="entry name" value="UNC79"/>
</dbReference>
<feature type="compositionally biased region" description="Polar residues" evidence="1">
    <location>
        <begin position="540"/>
        <end position="554"/>
    </location>
</feature>
<reference evidence="2 3" key="1">
    <citation type="journal article" date="2017" name="Gigascience">
        <title>Draft genome of the honey bee ectoparasitic mite, Tropilaelaps mercedesae, is shaped by the parasitic life history.</title>
        <authorList>
            <person name="Dong X."/>
            <person name="Armstrong S.D."/>
            <person name="Xia D."/>
            <person name="Makepeace B.L."/>
            <person name="Darby A.C."/>
            <person name="Kadowaki T."/>
        </authorList>
    </citation>
    <scope>NUCLEOTIDE SEQUENCE [LARGE SCALE GENOMIC DNA]</scope>
    <source>
        <strain evidence="2">Wuxi-XJTLU</strain>
    </source>
</reference>
<comment type="caution">
    <text evidence="2">The sequence shown here is derived from an EMBL/GenBank/DDBJ whole genome shotgun (WGS) entry which is preliminary data.</text>
</comment>
<keyword evidence="3" id="KW-1185">Reference proteome</keyword>
<evidence type="ECO:0000313" key="3">
    <source>
        <dbReference type="Proteomes" id="UP000192247"/>
    </source>
</evidence>
<feature type="compositionally biased region" description="Basic and acidic residues" evidence="1">
    <location>
        <begin position="555"/>
        <end position="566"/>
    </location>
</feature>
<gene>
    <name evidence="2" type="ORF">BIW11_03447</name>
</gene>
<feature type="compositionally biased region" description="Basic and acidic residues" evidence="1">
    <location>
        <begin position="181"/>
        <end position="190"/>
    </location>
</feature>
<feature type="compositionally biased region" description="Basic and acidic residues" evidence="1">
    <location>
        <begin position="604"/>
        <end position="613"/>
    </location>
</feature>
<dbReference type="InParanoid" id="A0A1V9XLB6"/>
<feature type="region of interest" description="Disordered" evidence="1">
    <location>
        <begin position="524"/>
        <end position="566"/>
    </location>
</feature>
<feature type="compositionally biased region" description="Acidic residues" evidence="1">
    <location>
        <begin position="631"/>
        <end position="645"/>
    </location>
</feature>
<feature type="region of interest" description="Disordered" evidence="1">
    <location>
        <begin position="181"/>
        <end position="203"/>
    </location>
</feature>
<dbReference type="PANTHER" id="PTHR21696">
    <property type="entry name" value="PROTEIN UNC-79 HOMOLOG"/>
    <property type="match status" value="1"/>
</dbReference>
<dbReference type="Proteomes" id="UP000192247">
    <property type="component" value="Unassembled WGS sequence"/>
</dbReference>
<dbReference type="STRING" id="418985.A0A1V9XLB6"/>
<accession>A0A1V9XLB6</accession>
<evidence type="ECO:0000313" key="2">
    <source>
        <dbReference type="EMBL" id="OQR74279.1"/>
    </source>
</evidence>
<feature type="compositionally biased region" description="Low complexity" evidence="1">
    <location>
        <begin position="578"/>
        <end position="589"/>
    </location>
</feature>
<organism evidence="2 3">
    <name type="scientific">Tropilaelaps mercedesae</name>
    <dbReference type="NCBI Taxonomy" id="418985"/>
    <lineage>
        <taxon>Eukaryota</taxon>
        <taxon>Metazoa</taxon>
        <taxon>Ecdysozoa</taxon>
        <taxon>Arthropoda</taxon>
        <taxon>Chelicerata</taxon>
        <taxon>Arachnida</taxon>
        <taxon>Acari</taxon>
        <taxon>Parasitiformes</taxon>
        <taxon>Mesostigmata</taxon>
        <taxon>Gamasina</taxon>
        <taxon>Dermanyssoidea</taxon>
        <taxon>Laelapidae</taxon>
        <taxon>Tropilaelaps</taxon>
    </lineage>
</organism>
<name>A0A1V9XLB6_9ACAR</name>
<evidence type="ECO:0000256" key="1">
    <source>
        <dbReference type="SAM" id="MobiDB-lite"/>
    </source>
</evidence>
<feature type="compositionally biased region" description="Polar residues" evidence="1">
    <location>
        <begin position="650"/>
        <end position="660"/>
    </location>
</feature>
<sequence length="785" mass="87211">MIGHFMEPATVRNSPLLQSSLANAFCYLCHCMDDINSAVAQRALLCLDTIKTVSLKLFIWCLEAQFDTVVVDRPMILQTIFQLSSHFSERRFLSWDFFLNRFDALFMEAQILMERNGEISYTRDLKNSNKNSEVFQRKLTRAQEALSLTRVNRSLTSSLATKYPYKRTMSAPGLLRASDPKAQHDKEKIHSRQCSAPVLKRKSSRLSTGPAAGMALVMAATIPTQHFPNSFFQGRGRWHCGRVSRILPRSMVASPACIGKNMAGNAFVWLRDPGQKEAAEERHLLQVMQRTLESDDLNDQDTLHMLVFVFLEFLSRPDPSHPTEEKSMARSHSIVLAHLNILMGYSTQERHFIIGPQRLRVSPVFNAFLSQLAKVLDLNHKMAGVLMPTVMPVLLYSPAPQRSSFNTGAHPRHSLWPLDFTQRRAWLTAVLVILYKAASGTNLMWDSVHVYRVRSSRTVRLTDPDPSVDDRFENFDYTTQPLSRQVKHVIHVILNTLQAHNHLCRNITDPSVFGPVSSRSRDMMASELSTAASGGDLSGVLQSEDGSGPSVQNGQDRDPTGTPLDRADRAVPLIAGAAAGPTLPAGSSGNQTSSISGYVHKPLSRLDAHDPSKPHPLRLTGSASLTKSERDVEEPAESAEQELEAIPESPNGQSDEGSNEVTDLQLPLAATDLLEQAVLRVVKDAPPGKTHEETPPLQLSASTAAAVVAMQQPPIASDRDQQQLEKECRDAVAEKSFSEPMEKSCEREYPDGSQARIALRGRRLSKHVYWRPLIRVKAFRQGGAI</sequence>
<dbReference type="AlphaFoldDB" id="A0A1V9XLB6"/>
<dbReference type="PANTHER" id="PTHR21696:SF2">
    <property type="entry name" value="PROTEIN UNC-79 HOMOLOG"/>
    <property type="match status" value="1"/>
</dbReference>
<protein>
    <submittedName>
        <fullName evidence="2">Protein unc-79-like</fullName>
    </submittedName>
</protein>
<dbReference type="OrthoDB" id="6270916at2759"/>
<dbReference type="EMBL" id="MNPL01008323">
    <property type="protein sequence ID" value="OQR74279.1"/>
    <property type="molecule type" value="Genomic_DNA"/>
</dbReference>
<proteinExistence type="predicted"/>